<reference evidence="3" key="1">
    <citation type="submission" date="2016-11" db="UniProtKB">
        <authorList>
            <consortium name="WormBaseParasite"/>
        </authorList>
    </citation>
    <scope>IDENTIFICATION</scope>
</reference>
<name>A0A1I7WEX5_HETBA</name>
<keyword evidence="1" id="KW-0732">Signal</keyword>
<dbReference type="Proteomes" id="UP000095283">
    <property type="component" value="Unplaced"/>
</dbReference>
<feature type="signal peptide" evidence="1">
    <location>
        <begin position="1"/>
        <end position="20"/>
    </location>
</feature>
<keyword evidence="2" id="KW-1185">Reference proteome</keyword>
<dbReference type="AlphaFoldDB" id="A0A1I7WEX5"/>
<evidence type="ECO:0000256" key="1">
    <source>
        <dbReference type="SAM" id="SignalP"/>
    </source>
</evidence>
<protein>
    <submittedName>
        <fullName evidence="3">Neur_chan_LBD domain-containing protein</fullName>
    </submittedName>
</protein>
<proteinExistence type="predicted"/>
<evidence type="ECO:0000313" key="3">
    <source>
        <dbReference type="WBParaSite" id="Hba_03469"/>
    </source>
</evidence>
<organism evidence="2 3">
    <name type="scientific">Heterorhabditis bacteriophora</name>
    <name type="common">Entomopathogenic nematode worm</name>
    <dbReference type="NCBI Taxonomy" id="37862"/>
    <lineage>
        <taxon>Eukaryota</taxon>
        <taxon>Metazoa</taxon>
        <taxon>Ecdysozoa</taxon>
        <taxon>Nematoda</taxon>
        <taxon>Chromadorea</taxon>
        <taxon>Rhabditida</taxon>
        <taxon>Rhabditina</taxon>
        <taxon>Rhabditomorpha</taxon>
        <taxon>Strongyloidea</taxon>
        <taxon>Heterorhabditidae</taxon>
        <taxon>Heterorhabditis</taxon>
    </lineage>
</organism>
<accession>A0A1I7WEX5</accession>
<feature type="chain" id="PRO_5009310606" evidence="1">
    <location>
        <begin position="21"/>
        <end position="49"/>
    </location>
</feature>
<sequence>MRLLWSTYILIIMLASEIFSCHQKSPLHRTKEIMNHLKYEYNEIIIEIE</sequence>
<dbReference type="WBParaSite" id="Hba_03469">
    <property type="protein sequence ID" value="Hba_03469"/>
    <property type="gene ID" value="Hba_03469"/>
</dbReference>
<evidence type="ECO:0000313" key="2">
    <source>
        <dbReference type="Proteomes" id="UP000095283"/>
    </source>
</evidence>